<gene>
    <name evidence="1" type="ORF">AB406_2023</name>
</gene>
<dbReference type="AlphaFoldDB" id="A0A1S7DV08"/>
<evidence type="ECO:0000313" key="1">
    <source>
        <dbReference type="EMBL" id="AQY22963.1"/>
    </source>
</evidence>
<dbReference type="Proteomes" id="UP000189883">
    <property type="component" value="Chromosome"/>
</dbReference>
<reference evidence="1 2" key="1">
    <citation type="submission" date="2015-06" db="EMBL/GenBank/DDBJ databases">
        <title>R. anatipestifer strain HXb2 is the most virulent strain so far, and the genome sequence would help us uncover the pathogenesis.</title>
        <authorList>
            <person name="Hu Q."/>
            <person name="Qi J."/>
            <person name="Bo H."/>
            <person name="Liu G."/>
            <person name="Tao M."/>
            <person name="Ding Y."/>
            <person name="Xue Y."/>
        </authorList>
    </citation>
    <scope>NUCLEOTIDE SEQUENCE [LARGE SCALE GENOMIC DNA]</scope>
    <source>
        <strain evidence="1 2">HXb2</strain>
    </source>
</reference>
<dbReference type="EMBL" id="CP011859">
    <property type="protein sequence ID" value="AQY22963.1"/>
    <property type="molecule type" value="Genomic_DNA"/>
</dbReference>
<name>A0A1S7DV08_RIEAN</name>
<evidence type="ECO:0000313" key="2">
    <source>
        <dbReference type="Proteomes" id="UP000189883"/>
    </source>
</evidence>
<accession>A0A1S7DV08</accession>
<organism evidence="1 2">
    <name type="scientific">Riemerella anatipestifer</name>
    <name type="common">Moraxella anatipestifer</name>
    <dbReference type="NCBI Taxonomy" id="34085"/>
    <lineage>
        <taxon>Bacteria</taxon>
        <taxon>Pseudomonadati</taxon>
        <taxon>Bacteroidota</taxon>
        <taxon>Flavobacteriia</taxon>
        <taxon>Flavobacteriales</taxon>
        <taxon>Weeksellaceae</taxon>
        <taxon>Riemerella</taxon>
    </lineage>
</organism>
<proteinExistence type="predicted"/>
<sequence length="94" mass="10940">MTHRTLSKGKAWFVDNNYKVVLVDAKGQPIPNPDYDTEAEESENNFPYLRQPAYDRFADFLFGTEKPVSLPFIWQLNVALDDAKGYFDIKENYD</sequence>
<protein>
    <submittedName>
        <fullName evidence="1">Uncharacterized protein</fullName>
    </submittedName>
</protein>